<dbReference type="RefSeq" id="WP_215236735.1">
    <property type="nucleotide sequence ID" value="NZ_CAJRAU010000015.1"/>
</dbReference>
<proteinExistence type="predicted"/>
<dbReference type="Pfam" id="PF13489">
    <property type="entry name" value="Methyltransf_23"/>
    <property type="match status" value="1"/>
</dbReference>
<dbReference type="PANTHER" id="PTHR43861:SF6">
    <property type="entry name" value="METHYLTRANSFERASE TYPE 11"/>
    <property type="match status" value="1"/>
</dbReference>
<dbReference type="InterPro" id="IPR029063">
    <property type="entry name" value="SAM-dependent_MTases_sf"/>
</dbReference>
<organism evidence="1 2">
    <name type="scientific">Dyadobacter linearis</name>
    <dbReference type="NCBI Taxonomy" id="2823330"/>
    <lineage>
        <taxon>Bacteria</taxon>
        <taxon>Pseudomonadati</taxon>
        <taxon>Bacteroidota</taxon>
        <taxon>Cytophagia</taxon>
        <taxon>Cytophagales</taxon>
        <taxon>Spirosomataceae</taxon>
        <taxon>Dyadobacter</taxon>
    </lineage>
</organism>
<gene>
    <name evidence="1" type="primary">COQ3</name>
    <name evidence="1" type="ORF">DYBT9623_05517</name>
</gene>
<dbReference type="CDD" id="cd02440">
    <property type="entry name" value="AdoMet_MTases"/>
    <property type="match status" value="1"/>
</dbReference>
<dbReference type="EC" id="2.1.1.222" evidence="1"/>
<accession>A0ABM8UYR9</accession>
<keyword evidence="1" id="KW-0830">Ubiquinone</keyword>
<dbReference type="Gene3D" id="3.40.50.150">
    <property type="entry name" value="Vaccinia Virus protein VP39"/>
    <property type="match status" value="1"/>
</dbReference>
<evidence type="ECO:0000313" key="2">
    <source>
        <dbReference type="Proteomes" id="UP000679725"/>
    </source>
</evidence>
<dbReference type="PANTHER" id="PTHR43861">
    <property type="entry name" value="TRANS-ACONITATE 2-METHYLTRANSFERASE-RELATED"/>
    <property type="match status" value="1"/>
</dbReference>
<dbReference type="EMBL" id="CAJRAU010000015">
    <property type="protein sequence ID" value="CAG5074874.1"/>
    <property type="molecule type" value="Genomic_DNA"/>
</dbReference>
<keyword evidence="1" id="KW-0808">Transferase</keyword>
<dbReference type="SUPFAM" id="SSF53335">
    <property type="entry name" value="S-adenosyl-L-methionine-dependent methyltransferases"/>
    <property type="match status" value="1"/>
</dbReference>
<comment type="caution">
    <text evidence="1">The sequence shown here is derived from an EMBL/GenBank/DDBJ whole genome shotgun (WGS) entry which is preliminary data.</text>
</comment>
<name>A0ABM8UYR9_9BACT</name>
<protein>
    <submittedName>
        <fullName evidence="1">Ubiquinone biosynthesis O-methyltransferase, mitochondrial</fullName>
        <ecNumber evidence="1">2.1.1.222</ecNumber>
    </submittedName>
</protein>
<keyword evidence="2" id="KW-1185">Reference proteome</keyword>
<reference evidence="1 2" key="1">
    <citation type="submission" date="2021-04" db="EMBL/GenBank/DDBJ databases">
        <authorList>
            <person name="Rodrigo-Torres L."/>
            <person name="Arahal R. D."/>
            <person name="Lucena T."/>
        </authorList>
    </citation>
    <scope>NUCLEOTIDE SEQUENCE [LARGE SCALE GENOMIC DNA]</scope>
    <source>
        <strain evidence="1 2">CECT 9623</strain>
    </source>
</reference>
<sequence>METLDKCPVCGKSHFREFIVAEDYTVSHQQFQIQQCDSCQFLFTNPRPAESEIGPFYESQEYISHHDDAKDLMSRVYNSVRDYTIQQKIKLINKYTTQKGTLLDIGCGTGSFASAIQSNGWKVNGTEPDSGARAVAQKRIGDRVFDSISAPELTSQQFDAITMWHVLEHVHQLNETIDWLNAHLKPNGTLVIAVPNPESYDAAAYGKFWAAYDVPRHLYHFTKNSMKLLLANHGFEVQKTLPMWFDSFYVSMLSTKYRHKKIDVVNSATTGLMSNWKGRVSVGQEINTSSIIYIIKKK</sequence>
<evidence type="ECO:0000313" key="1">
    <source>
        <dbReference type="EMBL" id="CAG5074874.1"/>
    </source>
</evidence>
<dbReference type="GO" id="GO:0032259">
    <property type="term" value="P:methylation"/>
    <property type="evidence" value="ECO:0007669"/>
    <property type="project" value="UniProtKB-KW"/>
</dbReference>
<dbReference type="GO" id="GO:0102208">
    <property type="term" value="F:2-polyprenyl-6-hydroxyphenol methylase activity"/>
    <property type="evidence" value="ECO:0007669"/>
    <property type="project" value="UniProtKB-EC"/>
</dbReference>
<dbReference type="Proteomes" id="UP000679725">
    <property type="component" value="Unassembled WGS sequence"/>
</dbReference>
<keyword evidence="1" id="KW-0489">Methyltransferase</keyword>